<feature type="domain" description="PRONE" evidence="4">
    <location>
        <begin position="87"/>
        <end position="474"/>
    </location>
</feature>
<evidence type="ECO:0000256" key="1">
    <source>
        <dbReference type="ARBA" id="ARBA00022658"/>
    </source>
</evidence>
<evidence type="ECO:0000259" key="4">
    <source>
        <dbReference type="PROSITE" id="PS51334"/>
    </source>
</evidence>
<keyword evidence="1 2" id="KW-0344">Guanine-nucleotide releasing factor</keyword>
<dbReference type="Pfam" id="PF03759">
    <property type="entry name" value="PRONE"/>
    <property type="match status" value="1"/>
</dbReference>
<dbReference type="PROSITE" id="PS51334">
    <property type="entry name" value="PRONE"/>
    <property type="match status" value="1"/>
</dbReference>
<dbReference type="Proteomes" id="UP000436088">
    <property type="component" value="Unassembled WGS sequence"/>
</dbReference>
<organism evidence="5 6">
    <name type="scientific">Hibiscus syriacus</name>
    <name type="common">Rose of Sharon</name>
    <dbReference type="NCBI Taxonomy" id="106335"/>
    <lineage>
        <taxon>Eukaryota</taxon>
        <taxon>Viridiplantae</taxon>
        <taxon>Streptophyta</taxon>
        <taxon>Embryophyta</taxon>
        <taxon>Tracheophyta</taxon>
        <taxon>Spermatophyta</taxon>
        <taxon>Magnoliopsida</taxon>
        <taxon>eudicotyledons</taxon>
        <taxon>Gunneridae</taxon>
        <taxon>Pentapetalae</taxon>
        <taxon>rosids</taxon>
        <taxon>malvids</taxon>
        <taxon>Malvales</taxon>
        <taxon>Malvaceae</taxon>
        <taxon>Malvoideae</taxon>
        <taxon>Hibiscus</taxon>
    </lineage>
</organism>
<keyword evidence="6" id="KW-1185">Reference proteome</keyword>
<dbReference type="FunFam" id="1.20.58.2010:FF:000003">
    <property type="entry name" value="Rop guanine nucleotide exchange factor 14"/>
    <property type="match status" value="1"/>
</dbReference>
<evidence type="ECO:0000313" key="5">
    <source>
        <dbReference type="EMBL" id="KAE8715578.1"/>
    </source>
</evidence>
<dbReference type="FunFam" id="1.20.58.2010:FF:000001">
    <property type="entry name" value="Rop guanine nucleotide exchange factor 14"/>
    <property type="match status" value="1"/>
</dbReference>
<proteinExistence type="predicted"/>
<evidence type="ECO:0000256" key="3">
    <source>
        <dbReference type="SAM" id="MobiDB-lite"/>
    </source>
</evidence>
<comment type="caution">
    <text evidence="5">The sequence shown here is derived from an EMBL/GenBank/DDBJ whole genome shotgun (WGS) entry which is preliminary data.</text>
</comment>
<dbReference type="InterPro" id="IPR005512">
    <property type="entry name" value="PRONE_dom"/>
</dbReference>
<dbReference type="AlphaFoldDB" id="A0A6A3BJH7"/>
<dbReference type="PANTHER" id="PTHR33101:SF50">
    <property type="entry name" value="ROP GUANINE NUCLEOTIDE EXCHANGE FACTOR 1-LIKE"/>
    <property type="match status" value="1"/>
</dbReference>
<protein>
    <submittedName>
        <fullName evidence="5">Rop guanine nucleotide exchange factor 1</fullName>
    </submittedName>
</protein>
<dbReference type="GO" id="GO:0005085">
    <property type="term" value="F:guanyl-nucleotide exchange factor activity"/>
    <property type="evidence" value="ECO:0007669"/>
    <property type="project" value="UniProtKB-UniRule"/>
</dbReference>
<evidence type="ECO:0000313" key="6">
    <source>
        <dbReference type="Proteomes" id="UP000436088"/>
    </source>
</evidence>
<name>A0A6A3BJH7_HIBSY</name>
<dbReference type="InterPro" id="IPR038937">
    <property type="entry name" value="RopGEF"/>
</dbReference>
<evidence type="ECO:0000256" key="2">
    <source>
        <dbReference type="PROSITE-ProRule" id="PRU00663"/>
    </source>
</evidence>
<feature type="region of interest" description="Disordered" evidence="3">
    <location>
        <begin position="514"/>
        <end position="536"/>
    </location>
</feature>
<dbReference type="EMBL" id="VEPZ02000859">
    <property type="protein sequence ID" value="KAE8715578.1"/>
    <property type="molecule type" value="Genomic_DNA"/>
</dbReference>
<gene>
    <name evidence="5" type="ORF">F3Y22_tig00110163pilonHSYRG00227</name>
</gene>
<accession>A0A6A3BJH7</accession>
<reference evidence="5" key="1">
    <citation type="submission" date="2019-09" db="EMBL/GenBank/DDBJ databases">
        <title>Draft genome information of white flower Hibiscus syriacus.</title>
        <authorList>
            <person name="Kim Y.-M."/>
        </authorList>
    </citation>
    <scope>NUCLEOTIDE SEQUENCE [LARGE SCALE GENOMIC DNA]</scope>
    <source>
        <strain evidence="5">YM2019G1</strain>
    </source>
</reference>
<dbReference type="Gene3D" id="1.20.58.2010">
    <property type="entry name" value="PRONE domain, subdomain 1"/>
    <property type="match status" value="2"/>
</dbReference>
<dbReference type="PANTHER" id="PTHR33101">
    <property type="entry name" value="ROP GUANINE NUCLEOTIDE EXCHANGE FACTOR 1"/>
    <property type="match status" value="1"/>
</dbReference>
<sequence length="571" mass="63492">MGSVSSEECFDEISERFESYSLSADVSESESSCGFSCRRLDRGGSSFLTSSPPVGSEFVDISSLSTRVPVMFPVVGGRHVVIPSTKAEETEADMAEVEMMKERFAKLLLGEDMSGGGNGVCTALAISNAITNLSASVFGELWKLQPLSPQRKLMWRREMDWLLCVSDSVVELKPSLQEFPGGGTFEIMVARPRSDLHVNLPALKKLDAMLISILDGFHNSEFCYADRGVVINDTDGIEAFPSSSPSGSSSVRLEEKWWLPFPKVPPSGLSEDSRKRLQQCRECTHQILKAAMAINNTVLAEMDIPNAYLKSLPKCGKDCLGEVMYRYLTADQFSPECLLDYLDLPSEYTALEMANRIEASMHIWKHKYLKRHSLRAKVGKTAWGGKVKGFVGDREKTKVLAERAETLLQNLRLRFPGLRQTALDMSKIQHNKDVGQSILESYSRVMESLAFNITARIDELLYVDDATRKRAIEAAESVSVYEAGWFDVGLPKQSRISTNPLSFQRSPYGMTASYDSDEISESSDRRPINNGNLREPLGGSRNAAADGLAACYDTWCIHWCYRVYGGTRTNN</sequence>